<reference evidence="3 4" key="1">
    <citation type="submission" date="2022-11" db="EMBL/GenBank/DDBJ databases">
        <title>Genome Sequencing of Nocardia sp. ON39_IFM12276 and assembly.</title>
        <authorList>
            <person name="Shimojima M."/>
            <person name="Toyokawa M."/>
            <person name="Uesaka K."/>
        </authorList>
    </citation>
    <scope>NUCLEOTIDE SEQUENCE [LARGE SCALE GENOMIC DNA]</scope>
    <source>
        <strain evidence="3 4">IFM 12276</strain>
    </source>
</reference>
<evidence type="ECO:0000259" key="2">
    <source>
        <dbReference type="SMART" id="SM00421"/>
    </source>
</evidence>
<evidence type="ECO:0000256" key="1">
    <source>
        <dbReference type="SAM" id="MobiDB-lite"/>
    </source>
</evidence>
<keyword evidence="4" id="KW-1185">Reference proteome</keyword>
<accession>A0ABM8D4I1</accession>
<feature type="domain" description="HTH luxR-type" evidence="2">
    <location>
        <begin position="191"/>
        <end position="248"/>
    </location>
</feature>
<protein>
    <recommendedName>
        <fullName evidence="2">HTH luxR-type domain-containing protein</fullName>
    </recommendedName>
</protein>
<sequence length="262" mass="28526">MRDSAPIEVKGASLNAVRTSRDLEQATGRVAFVHPGLRGYLDPADGVWGSLFEPYFEVEFADYDEVAMRGDADGAPIVLPVNSETQAESLRSVRARHAMGLIVAVTDDVGGYSTYAAIRSGASFVINVAISVERQAGLVRAQLLDHTRSAPAKPLPAVLGAVTSRASNEPKRQPLRERAGTPATGAEPSGRDCLDEFDTRLLRMLRTSMTVAEIARLHYLSERSMYRRIRSLYDTLGVDSRAELVRAQPRGDVSFPLTVLRG</sequence>
<gene>
    <name evidence="3" type="ORF">IFM12276_53120</name>
</gene>
<dbReference type="Gene3D" id="1.10.10.10">
    <property type="entry name" value="Winged helix-like DNA-binding domain superfamily/Winged helix DNA-binding domain"/>
    <property type="match status" value="1"/>
</dbReference>
<feature type="compositionally biased region" description="Basic and acidic residues" evidence="1">
    <location>
        <begin position="168"/>
        <end position="179"/>
    </location>
</feature>
<dbReference type="InterPro" id="IPR000792">
    <property type="entry name" value="Tscrpt_reg_LuxR_C"/>
</dbReference>
<feature type="region of interest" description="Disordered" evidence="1">
    <location>
        <begin position="163"/>
        <end position="190"/>
    </location>
</feature>
<dbReference type="SUPFAM" id="SSF46894">
    <property type="entry name" value="C-terminal effector domain of the bipartite response regulators"/>
    <property type="match status" value="1"/>
</dbReference>
<evidence type="ECO:0000313" key="4">
    <source>
        <dbReference type="Proteomes" id="UP001317870"/>
    </source>
</evidence>
<proteinExistence type="predicted"/>
<name>A0ABM8D4I1_9NOCA</name>
<dbReference type="InterPro" id="IPR036388">
    <property type="entry name" value="WH-like_DNA-bd_sf"/>
</dbReference>
<dbReference type="InterPro" id="IPR016032">
    <property type="entry name" value="Sig_transdc_resp-reg_C-effctor"/>
</dbReference>
<evidence type="ECO:0000313" key="3">
    <source>
        <dbReference type="EMBL" id="BDU02284.1"/>
    </source>
</evidence>
<dbReference type="SMART" id="SM00421">
    <property type="entry name" value="HTH_LUXR"/>
    <property type="match status" value="1"/>
</dbReference>
<dbReference type="EMBL" id="AP026978">
    <property type="protein sequence ID" value="BDU02284.1"/>
    <property type="molecule type" value="Genomic_DNA"/>
</dbReference>
<organism evidence="3 4">
    <name type="scientific">Nocardia sputorum</name>
    <dbReference type="NCBI Taxonomy" id="2984338"/>
    <lineage>
        <taxon>Bacteria</taxon>
        <taxon>Bacillati</taxon>
        <taxon>Actinomycetota</taxon>
        <taxon>Actinomycetes</taxon>
        <taxon>Mycobacteriales</taxon>
        <taxon>Nocardiaceae</taxon>
        <taxon>Nocardia</taxon>
    </lineage>
</organism>
<dbReference type="Proteomes" id="UP001317870">
    <property type="component" value="Chromosome"/>
</dbReference>